<organism evidence="3 4">
    <name type="scientific">Sneathiella chinensis</name>
    <dbReference type="NCBI Taxonomy" id="349750"/>
    <lineage>
        <taxon>Bacteria</taxon>
        <taxon>Pseudomonadati</taxon>
        <taxon>Pseudomonadota</taxon>
        <taxon>Alphaproteobacteria</taxon>
        <taxon>Sneathiellales</taxon>
        <taxon>Sneathiellaceae</taxon>
        <taxon>Sneathiella</taxon>
    </lineage>
</organism>
<comment type="caution">
    <text evidence="3">The sequence shown here is derived from an EMBL/GenBank/DDBJ whole genome shotgun (WGS) entry which is preliminary data.</text>
</comment>
<dbReference type="RefSeq" id="WP_169559073.1">
    <property type="nucleotide sequence ID" value="NZ_BSNF01000001.1"/>
</dbReference>
<dbReference type="InterPro" id="IPR051807">
    <property type="entry name" value="Sec-metab_biosynth-assoc"/>
</dbReference>
<name>A0ABQ5TZZ1_9PROT</name>
<evidence type="ECO:0000313" key="3">
    <source>
        <dbReference type="EMBL" id="GLQ05038.1"/>
    </source>
</evidence>
<reference evidence="3" key="2">
    <citation type="submission" date="2023-01" db="EMBL/GenBank/DDBJ databases">
        <title>Draft genome sequence of Sneathiella chinensis strain NBRC 103408.</title>
        <authorList>
            <person name="Sun Q."/>
            <person name="Mori K."/>
        </authorList>
    </citation>
    <scope>NUCLEOTIDE SEQUENCE</scope>
    <source>
        <strain evidence="3">NBRC 103408</strain>
    </source>
</reference>
<dbReference type="InterPro" id="IPR011008">
    <property type="entry name" value="Dimeric_a/b-barrel"/>
</dbReference>
<proteinExistence type="inferred from homology"/>
<accession>A0ABQ5TZZ1</accession>
<evidence type="ECO:0000313" key="4">
    <source>
        <dbReference type="Proteomes" id="UP001161409"/>
    </source>
</evidence>
<keyword evidence="4" id="KW-1185">Reference proteome</keyword>
<reference evidence="3" key="1">
    <citation type="journal article" date="2014" name="Int. J. Syst. Evol. Microbiol.">
        <title>Complete genome of a new Firmicutes species belonging to the dominant human colonic microbiota ('Ruminococcus bicirculans') reveals two chromosomes and a selective capacity to utilize plant glucans.</title>
        <authorList>
            <consortium name="NISC Comparative Sequencing Program"/>
            <person name="Wegmann U."/>
            <person name="Louis P."/>
            <person name="Goesmann A."/>
            <person name="Henrissat B."/>
            <person name="Duncan S.H."/>
            <person name="Flint H.J."/>
        </authorList>
    </citation>
    <scope>NUCLEOTIDE SEQUENCE</scope>
    <source>
        <strain evidence="3">NBRC 103408</strain>
    </source>
</reference>
<dbReference type="Pfam" id="PF03795">
    <property type="entry name" value="YCII"/>
    <property type="match status" value="1"/>
</dbReference>
<dbReference type="PANTHER" id="PTHR33606:SF3">
    <property type="entry name" value="PROTEIN YCII"/>
    <property type="match status" value="1"/>
</dbReference>
<dbReference type="EMBL" id="BSNF01000001">
    <property type="protein sequence ID" value="GLQ05038.1"/>
    <property type="molecule type" value="Genomic_DNA"/>
</dbReference>
<dbReference type="PANTHER" id="PTHR33606">
    <property type="entry name" value="PROTEIN YCII"/>
    <property type="match status" value="1"/>
</dbReference>
<evidence type="ECO:0000259" key="2">
    <source>
        <dbReference type="Pfam" id="PF03795"/>
    </source>
</evidence>
<dbReference type="Proteomes" id="UP001161409">
    <property type="component" value="Unassembled WGS sequence"/>
</dbReference>
<dbReference type="SUPFAM" id="SSF54909">
    <property type="entry name" value="Dimeric alpha+beta barrel"/>
    <property type="match status" value="1"/>
</dbReference>
<protein>
    <recommendedName>
        <fullName evidence="2">YCII-related domain-containing protein</fullName>
    </recommendedName>
</protein>
<dbReference type="Gene3D" id="3.30.70.1060">
    <property type="entry name" value="Dimeric alpha+beta barrel"/>
    <property type="match status" value="1"/>
</dbReference>
<feature type="domain" description="YCII-related" evidence="2">
    <location>
        <begin position="1"/>
        <end position="88"/>
    </location>
</feature>
<evidence type="ECO:0000256" key="1">
    <source>
        <dbReference type="ARBA" id="ARBA00007689"/>
    </source>
</evidence>
<dbReference type="InterPro" id="IPR005545">
    <property type="entry name" value="YCII"/>
</dbReference>
<comment type="similarity">
    <text evidence="1">Belongs to the YciI family.</text>
</comment>
<gene>
    <name evidence="3" type="ORF">GCM10007924_02590</name>
</gene>
<sequence length="95" mass="10446">MLFVAYCVDKENHLEVRMETRPDHLEFMKIKGDAVKLGGPALADDGETPIGSMIIFEDTDLAAARAWIAEDPYAKAGLFQSVTVTPWKHVVGEGL</sequence>